<dbReference type="InterPro" id="IPR048633">
    <property type="entry name" value="ITGAX-like_Ig_3"/>
</dbReference>
<keyword evidence="17" id="KW-1185">Reference proteome</keyword>
<dbReference type="GO" id="GO:0007229">
    <property type="term" value="P:integrin-mediated signaling pathway"/>
    <property type="evidence" value="ECO:0007669"/>
    <property type="project" value="UniProtKB-KW"/>
</dbReference>
<dbReference type="Pfam" id="PF20805">
    <property type="entry name" value="Integrin_A_Ig_2"/>
    <property type="match status" value="1"/>
</dbReference>
<feature type="domain" description="Integrin alpha-X-like third Ig-like" evidence="15">
    <location>
        <begin position="2"/>
        <end position="76"/>
    </location>
</feature>
<sequence>MCLRIQCDIASFGSQEEFGVALTSNLSFDWYIKTPHNHLQVVSTAEILFDDRRFALPSGQEVLVRAQTETKVEPYEVYDPVPLIVGSSVGGLVLLALITAALYKDGPVLGAVGSYSWSGGAFLYPQNKKPPTFINMSQENLDMMDSYLGERRLWLTRPVLRVWVDIRITPAEIARSVFECRENTASIRDLGDATVCLRVHESPRTRLGNLQSDVTFDLTLDPGHLSPRAIFKETNTRHLSRVRVLGLRQHCEDVKLLLPACVEDAMIPITLSLNFSLVGQPIPSFGNLQPILAPDTRRHFTTSLPFEKNCGDDHVCQDDLGITVDASGLETLVVGNTLELNMGVKVWNEGEDSYGTTVTFSYPPGLSYRRATVTQSRPPSRSLQLACDSGSQDAWSTRCSLKHIIFREGAQVTFVATFDVSPKAILGDRLLLMANVSSENNSPRTSRTTSRLELPVKYSVYIVVSRCRSRT</sequence>
<keyword evidence="4" id="KW-0479">Metal-binding</keyword>
<comment type="subcellular location">
    <subcellularLocation>
        <location evidence="1">Membrane</location>
        <topology evidence="1">Single-pass type I membrane protein</topology>
    </subcellularLocation>
</comment>
<evidence type="ECO:0000256" key="1">
    <source>
        <dbReference type="ARBA" id="ARBA00004479"/>
    </source>
</evidence>
<dbReference type="Gene3D" id="2.60.40.1530">
    <property type="entry name" value="ntegrin, alpha v. Chain A, domain 4"/>
    <property type="match status" value="1"/>
</dbReference>
<dbReference type="GO" id="GO:0033627">
    <property type="term" value="P:cell adhesion mediated by integrin"/>
    <property type="evidence" value="ECO:0007669"/>
    <property type="project" value="TreeGrafter"/>
</dbReference>
<keyword evidence="6" id="KW-0130">Cell adhesion</keyword>
<dbReference type="InterPro" id="IPR048285">
    <property type="entry name" value="Integrin_alpha_Ig-like_2"/>
</dbReference>
<evidence type="ECO:0000256" key="3">
    <source>
        <dbReference type="ARBA" id="ARBA00022692"/>
    </source>
</evidence>
<dbReference type="Gene3D" id="1.20.5.930">
    <property type="entry name" value="Bicelle-embedded integrin alpha(iib) transmembrane segment"/>
    <property type="match status" value="1"/>
</dbReference>
<dbReference type="eggNOG" id="KOG3637">
    <property type="taxonomic scope" value="Eukaryota"/>
</dbReference>
<dbReference type="Pfam" id="PF21520">
    <property type="entry name" value="ITGAX-like_Ig_3"/>
    <property type="match status" value="1"/>
</dbReference>
<dbReference type="Gene3D" id="2.60.40.1460">
    <property type="entry name" value="Integrin domains. Chain A, domain 2"/>
    <property type="match status" value="1"/>
</dbReference>
<dbReference type="GO" id="GO:0009897">
    <property type="term" value="C:external side of plasma membrane"/>
    <property type="evidence" value="ECO:0007669"/>
    <property type="project" value="TreeGrafter"/>
</dbReference>
<keyword evidence="8 16" id="KW-0401">Integrin</keyword>
<protein>
    <submittedName>
        <fullName evidence="16">Integrin alpha-X</fullName>
    </submittedName>
</protein>
<dbReference type="GO" id="GO:0046872">
    <property type="term" value="F:metal ion binding"/>
    <property type="evidence" value="ECO:0007669"/>
    <property type="project" value="UniProtKB-KW"/>
</dbReference>
<evidence type="ECO:0000259" key="14">
    <source>
        <dbReference type="Pfam" id="PF20805"/>
    </source>
</evidence>
<evidence type="ECO:0000313" key="16">
    <source>
        <dbReference type="EMBL" id="ELK35217.1"/>
    </source>
</evidence>
<dbReference type="Proteomes" id="UP000010556">
    <property type="component" value="Unassembled WGS sequence"/>
</dbReference>
<gene>
    <name evidence="16" type="ORF">MDA_GLEAN10003476</name>
</gene>
<keyword evidence="10" id="KW-1015">Disulfide bond</keyword>
<evidence type="ECO:0000259" key="15">
    <source>
        <dbReference type="Pfam" id="PF21520"/>
    </source>
</evidence>
<evidence type="ECO:0000313" key="17">
    <source>
        <dbReference type="Proteomes" id="UP000010556"/>
    </source>
</evidence>
<reference evidence="17" key="1">
    <citation type="journal article" date="2013" name="Science">
        <title>Comparative analysis of bat genomes provides insight into the evolution of flight and immunity.</title>
        <authorList>
            <person name="Zhang G."/>
            <person name="Cowled C."/>
            <person name="Shi Z."/>
            <person name="Huang Z."/>
            <person name="Bishop-Lilly K.A."/>
            <person name="Fang X."/>
            <person name="Wynne J.W."/>
            <person name="Xiong Z."/>
            <person name="Baker M.L."/>
            <person name="Zhao W."/>
            <person name="Tachedjian M."/>
            <person name="Zhu Y."/>
            <person name="Zhou P."/>
            <person name="Jiang X."/>
            <person name="Ng J."/>
            <person name="Yang L."/>
            <person name="Wu L."/>
            <person name="Xiao J."/>
            <person name="Feng Y."/>
            <person name="Chen Y."/>
            <person name="Sun X."/>
            <person name="Zhang Y."/>
            <person name="Marsh G.A."/>
            <person name="Crameri G."/>
            <person name="Broder C.C."/>
            <person name="Frey K.G."/>
            <person name="Wang L.F."/>
            <person name="Wang J."/>
        </authorList>
    </citation>
    <scope>NUCLEOTIDE SEQUENCE [LARGE SCALE GENOMIC DNA]</scope>
</reference>
<evidence type="ECO:0000256" key="2">
    <source>
        <dbReference type="ARBA" id="ARBA00008054"/>
    </source>
</evidence>
<evidence type="ECO:0000256" key="8">
    <source>
        <dbReference type="ARBA" id="ARBA00023037"/>
    </source>
</evidence>
<feature type="domain" description="Integrin alpha second immunoglobulin-like" evidence="14">
    <location>
        <begin position="310"/>
        <end position="446"/>
    </location>
</feature>
<keyword evidence="12" id="KW-0325">Glycoprotein</keyword>
<dbReference type="Pfam" id="PF08441">
    <property type="entry name" value="Integrin_A_Ig_1"/>
    <property type="match status" value="1"/>
</dbReference>
<comment type="similarity">
    <text evidence="2">Belongs to the integrin alpha chain family.</text>
</comment>
<feature type="domain" description="Integrin alpha first immunoglubulin-like" evidence="13">
    <location>
        <begin position="156"/>
        <end position="309"/>
    </location>
</feature>
<dbReference type="GO" id="GO:0098609">
    <property type="term" value="P:cell-cell adhesion"/>
    <property type="evidence" value="ECO:0007669"/>
    <property type="project" value="TreeGrafter"/>
</dbReference>
<dbReference type="FunFam" id="2.60.40.1460:FF:000001">
    <property type="entry name" value="Integrin, alpha V"/>
    <property type="match status" value="1"/>
</dbReference>
<dbReference type="SUPFAM" id="SSF69179">
    <property type="entry name" value="Integrin domains"/>
    <property type="match status" value="2"/>
</dbReference>
<keyword evidence="7" id="KW-1133">Transmembrane helix</keyword>
<dbReference type="PANTHER" id="PTHR23220:SF118">
    <property type="entry name" value="INTEGRIN ALPHA-X"/>
    <property type="match status" value="1"/>
</dbReference>
<dbReference type="GO" id="GO:0008305">
    <property type="term" value="C:integrin complex"/>
    <property type="evidence" value="ECO:0007669"/>
    <property type="project" value="TreeGrafter"/>
</dbReference>
<accession>L5MA65</accession>
<evidence type="ECO:0000256" key="11">
    <source>
        <dbReference type="ARBA" id="ARBA00023170"/>
    </source>
</evidence>
<dbReference type="GO" id="GO:0007160">
    <property type="term" value="P:cell-matrix adhesion"/>
    <property type="evidence" value="ECO:0007669"/>
    <property type="project" value="TreeGrafter"/>
</dbReference>
<keyword evidence="5" id="KW-0106">Calcium</keyword>
<name>L5MA65_MYODS</name>
<dbReference type="Gene3D" id="2.60.40.1510">
    <property type="entry name" value="ntegrin, alpha v. Chain A, domain 3"/>
    <property type="match status" value="1"/>
</dbReference>
<evidence type="ECO:0000256" key="9">
    <source>
        <dbReference type="ARBA" id="ARBA00023136"/>
    </source>
</evidence>
<dbReference type="PANTHER" id="PTHR23220">
    <property type="entry name" value="INTEGRIN ALPHA"/>
    <property type="match status" value="1"/>
</dbReference>
<dbReference type="EMBL" id="KB102544">
    <property type="protein sequence ID" value="ELK35217.1"/>
    <property type="molecule type" value="Genomic_DNA"/>
</dbReference>
<evidence type="ECO:0000256" key="10">
    <source>
        <dbReference type="ARBA" id="ARBA00023157"/>
    </source>
</evidence>
<dbReference type="AlphaFoldDB" id="L5MA65"/>
<keyword evidence="3" id="KW-0812">Transmembrane</keyword>
<dbReference type="InterPro" id="IPR032695">
    <property type="entry name" value="Integrin_dom_sf"/>
</dbReference>
<evidence type="ECO:0000256" key="7">
    <source>
        <dbReference type="ARBA" id="ARBA00022989"/>
    </source>
</evidence>
<organism evidence="16 17">
    <name type="scientific">Myotis davidii</name>
    <name type="common">David's myotis</name>
    <dbReference type="NCBI Taxonomy" id="225400"/>
    <lineage>
        <taxon>Eukaryota</taxon>
        <taxon>Metazoa</taxon>
        <taxon>Chordata</taxon>
        <taxon>Craniata</taxon>
        <taxon>Vertebrata</taxon>
        <taxon>Euteleostomi</taxon>
        <taxon>Mammalia</taxon>
        <taxon>Eutheria</taxon>
        <taxon>Laurasiatheria</taxon>
        <taxon>Chiroptera</taxon>
        <taxon>Yangochiroptera</taxon>
        <taxon>Vespertilionidae</taxon>
        <taxon>Myotis</taxon>
    </lineage>
</organism>
<evidence type="ECO:0000256" key="12">
    <source>
        <dbReference type="ARBA" id="ARBA00023180"/>
    </source>
</evidence>
<evidence type="ECO:0000256" key="6">
    <source>
        <dbReference type="ARBA" id="ARBA00022889"/>
    </source>
</evidence>
<dbReference type="GO" id="GO:0005178">
    <property type="term" value="F:integrin binding"/>
    <property type="evidence" value="ECO:0007669"/>
    <property type="project" value="TreeGrafter"/>
</dbReference>
<dbReference type="InterPro" id="IPR013649">
    <property type="entry name" value="Integrin_alpha_Ig-like_1"/>
</dbReference>
<evidence type="ECO:0000256" key="5">
    <source>
        <dbReference type="ARBA" id="ARBA00022837"/>
    </source>
</evidence>
<evidence type="ECO:0000259" key="13">
    <source>
        <dbReference type="Pfam" id="PF08441"/>
    </source>
</evidence>
<keyword evidence="9" id="KW-0472">Membrane</keyword>
<proteinExistence type="inferred from homology"/>
<keyword evidence="11" id="KW-0675">Receptor</keyword>
<evidence type="ECO:0000256" key="4">
    <source>
        <dbReference type="ARBA" id="ARBA00022723"/>
    </source>
</evidence>